<evidence type="ECO:0000313" key="2">
    <source>
        <dbReference type="EMBL" id="SMB96687.1"/>
    </source>
</evidence>
<dbReference type="Proteomes" id="UP000192569">
    <property type="component" value="Chromosome I"/>
</dbReference>
<name>A0A1W1VTJ9_9FIRM</name>
<protein>
    <submittedName>
        <fullName evidence="2">Uncharacterized protein</fullName>
    </submittedName>
</protein>
<dbReference type="RefSeq" id="WP_084665200.1">
    <property type="nucleotide sequence ID" value="NZ_LT838272.1"/>
</dbReference>
<dbReference type="EMBL" id="LT838272">
    <property type="protein sequence ID" value="SMB96687.1"/>
    <property type="molecule type" value="Genomic_DNA"/>
</dbReference>
<accession>A0A1W1VTJ9</accession>
<proteinExistence type="predicted"/>
<evidence type="ECO:0000313" key="3">
    <source>
        <dbReference type="Proteomes" id="UP000192569"/>
    </source>
</evidence>
<feature type="compositionally biased region" description="Basic residues" evidence="1">
    <location>
        <begin position="106"/>
        <end position="116"/>
    </location>
</feature>
<keyword evidence="3" id="KW-1185">Reference proteome</keyword>
<sequence>MGEKSEFVPLRVKWMLDLVPQGEIICIPDKHLVIYKVSQAEIERLEEFWTKNRMGDYARGYLNGKKRGRGQAVPDALPEDEREMSLAEAARLLAQKELNSEECNSRPKRTRGRGRYRSTVIEGETDSRQPSEDSPEEMEYDGEG</sequence>
<feature type="region of interest" description="Disordered" evidence="1">
    <location>
        <begin position="97"/>
        <end position="144"/>
    </location>
</feature>
<feature type="compositionally biased region" description="Acidic residues" evidence="1">
    <location>
        <begin position="133"/>
        <end position="144"/>
    </location>
</feature>
<reference evidence="2 3" key="1">
    <citation type="submission" date="2017-04" db="EMBL/GenBank/DDBJ databases">
        <authorList>
            <person name="Afonso C.L."/>
            <person name="Miller P.J."/>
            <person name="Scott M.A."/>
            <person name="Spackman E."/>
            <person name="Goraichik I."/>
            <person name="Dimitrov K.M."/>
            <person name="Suarez D.L."/>
            <person name="Swayne D.E."/>
        </authorList>
    </citation>
    <scope>NUCLEOTIDE SEQUENCE [LARGE SCALE GENOMIC DNA]</scope>
    <source>
        <strain evidence="2 3">ToBE</strain>
    </source>
</reference>
<gene>
    <name evidence="2" type="ORF">SAMN00808754_1588</name>
</gene>
<organism evidence="2 3">
    <name type="scientific">Thermanaeromonas toyohensis ToBE</name>
    <dbReference type="NCBI Taxonomy" id="698762"/>
    <lineage>
        <taxon>Bacteria</taxon>
        <taxon>Bacillati</taxon>
        <taxon>Bacillota</taxon>
        <taxon>Clostridia</taxon>
        <taxon>Neomoorellales</taxon>
        <taxon>Neomoorellaceae</taxon>
        <taxon>Thermanaeromonas</taxon>
    </lineage>
</organism>
<evidence type="ECO:0000256" key="1">
    <source>
        <dbReference type="SAM" id="MobiDB-lite"/>
    </source>
</evidence>
<feature type="region of interest" description="Disordered" evidence="1">
    <location>
        <begin position="61"/>
        <end position="83"/>
    </location>
</feature>
<dbReference type="AlphaFoldDB" id="A0A1W1VTJ9"/>
<dbReference type="STRING" id="698762.SAMN00808754_1588"/>